<accession>A0A6G0YMG5</accession>
<sequence length="362" mass="40747">RSSPSPFFNSSRCLRKTGHRAHQSFSASRHVQRECVSLHVAPRVTQSSDVTEFRQYDPRARSSARVCLRVARMRVCVHPGRRVCNSPPLCSDEGFSYARCVVTREYPNYWRGLMLIVVVDVAVMVVTRADGDHRRLGCAEGSYLSPPTVSFGVFAHTPAAPAAPLPWGRRDVLPFHHRPGVVTLERVYARVARGTRLNPFTCSDGSQPRKFNYGNFPFFLLQSRACSVHRFQTRFTTVITYKRRFLLQGHAFLCRGNPRCGGGGVGSKVARGATAAVTKPVRTPPYRTARSSSFSSTPRRRCKIAKFSRDCYASGWVGGRAGGRVVDRLFFWLLLLLLLYVLLFCQRPMTREKRERGESTTP</sequence>
<feature type="non-terminal residue" evidence="2">
    <location>
        <position position="1"/>
    </location>
</feature>
<keyword evidence="1" id="KW-1133">Transmembrane helix</keyword>
<feature type="transmembrane region" description="Helical" evidence="1">
    <location>
        <begin position="329"/>
        <end position="346"/>
    </location>
</feature>
<dbReference type="EMBL" id="VUJU01003221">
    <property type="protein sequence ID" value="KAF0758728.1"/>
    <property type="molecule type" value="Genomic_DNA"/>
</dbReference>
<dbReference type="Proteomes" id="UP000478052">
    <property type="component" value="Unassembled WGS sequence"/>
</dbReference>
<reference evidence="2 3" key="1">
    <citation type="submission" date="2019-08" db="EMBL/GenBank/DDBJ databases">
        <title>Whole genome of Aphis craccivora.</title>
        <authorList>
            <person name="Voronova N.V."/>
            <person name="Shulinski R.S."/>
            <person name="Bandarenka Y.V."/>
            <person name="Zhorov D.G."/>
            <person name="Warner D."/>
        </authorList>
    </citation>
    <scope>NUCLEOTIDE SEQUENCE [LARGE SCALE GENOMIC DNA]</scope>
    <source>
        <strain evidence="2">180601</strain>
        <tissue evidence="2">Whole Body</tissue>
    </source>
</reference>
<protein>
    <submittedName>
        <fullName evidence="2">Uncharacterized protein</fullName>
    </submittedName>
</protein>
<feature type="non-terminal residue" evidence="2">
    <location>
        <position position="362"/>
    </location>
</feature>
<evidence type="ECO:0000313" key="3">
    <source>
        <dbReference type="Proteomes" id="UP000478052"/>
    </source>
</evidence>
<evidence type="ECO:0000256" key="1">
    <source>
        <dbReference type="SAM" id="Phobius"/>
    </source>
</evidence>
<evidence type="ECO:0000313" key="2">
    <source>
        <dbReference type="EMBL" id="KAF0758728.1"/>
    </source>
</evidence>
<organism evidence="2 3">
    <name type="scientific">Aphis craccivora</name>
    <name type="common">Cowpea aphid</name>
    <dbReference type="NCBI Taxonomy" id="307492"/>
    <lineage>
        <taxon>Eukaryota</taxon>
        <taxon>Metazoa</taxon>
        <taxon>Ecdysozoa</taxon>
        <taxon>Arthropoda</taxon>
        <taxon>Hexapoda</taxon>
        <taxon>Insecta</taxon>
        <taxon>Pterygota</taxon>
        <taxon>Neoptera</taxon>
        <taxon>Paraneoptera</taxon>
        <taxon>Hemiptera</taxon>
        <taxon>Sternorrhyncha</taxon>
        <taxon>Aphidomorpha</taxon>
        <taxon>Aphidoidea</taxon>
        <taxon>Aphididae</taxon>
        <taxon>Aphidini</taxon>
        <taxon>Aphis</taxon>
        <taxon>Aphis</taxon>
    </lineage>
</organism>
<keyword evidence="1" id="KW-0472">Membrane</keyword>
<comment type="caution">
    <text evidence="2">The sequence shown here is derived from an EMBL/GenBank/DDBJ whole genome shotgun (WGS) entry which is preliminary data.</text>
</comment>
<keyword evidence="3" id="KW-1185">Reference proteome</keyword>
<proteinExistence type="predicted"/>
<gene>
    <name evidence="2" type="ORF">FWK35_00017200</name>
</gene>
<dbReference type="AlphaFoldDB" id="A0A6G0YMG5"/>
<keyword evidence="1" id="KW-0812">Transmembrane</keyword>
<name>A0A6G0YMG5_APHCR</name>